<dbReference type="SUPFAM" id="SSF50729">
    <property type="entry name" value="PH domain-like"/>
    <property type="match status" value="1"/>
</dbReference>
<evidence type="ECO:0000256" key="11">
    <source>
        <dbReference type="PROSITE-ProRule" id="PRU00192"/>
    </source>
</evidence>
<dbReference type="GO" id="GO:0016020">
    <property type="term" value="C:membrane"/>
    <property type="evidence" value="ECO:0007669"/>
    <property type="project" value="UniProtKB-ARBA"/>
</dbReference>
<feature type="region of interest" description="Disordered" evidence="13">
    <location>
        <begin position="3598"/>
        <end position="3628"/>
    </location>
</feature>
<keyword evidence="8" id="KW-0493">Microtubule</keyword>
<feature type="domain" description="PH" evidence="15">
    <location>
        <begin position="3772"/>
        <end position="3881"/>
    </location>
</feature>
<dbReference type="Pfam" id="PF15410">
    <property type="entry name" value="PH_9"/>
    <property type="match status" value="1"/>
</dbReference>
<keyword evidence="3 11" id="KW-0728">SH3 domain</keyword>
<dbReference type="GO" id="GO:0005737">
    <property type="term" value="C:cytoplasm"/>
    <property type="evidence" value="ECO:0007669"/>
    <property type="project" value="UniProtKB-SubCell"/>
</dbReference>
<evidence type="ECO:0000256" key="3">
    <source>
        <dbReference type="ARBA" id="ARBA00022443"/>
    </source>
</evidence>
<dbReference type="FunFam" id="1.10.418.10:FF:000004">
    <property type="entry name" value="Spectrin beta chain"/>
    <property type="match status" value="1"/>
</dbReference>
<dbReference type="InterPro" id="IPR001452">
    <property type="entry name" value="SH3_domain"/>
</dbReference>
<dbReference type="GO" id="GO:0005543">
    <property type="term" value="F:phospholipid binding"/>
    <property type="evidence" value="ECO:0007669"/>
    <property type="project" value="InterPro"/>
</dbReference>
<evidence type="ECO:0000313" key="17">
    <source>
        <dbReference type="Proteomes" id="UP000887572"/>
    </source>
</evidence>
<feature type="compositionally biased region" description="Low complexity" evidence="13">
    <location>
        <begin position="3705"/>
        <end position="3724"/>
    </location>
</feature>
<dbReference type="Pfam" id="PF00435">
    <property type="entry name" value="Spectrin"/>
    <property type="match status" value="22"/>
</dbReference>
<feature type="region of interest" description="Disordered" evidence="13">
    <location>
        <begin position="1"/>
        <end position="67"/>
    </location>
</feature>
<dbReference type="Gene3D" id="1.10.418.10">
    <property type="entry name" value="Calponin-like domain"/>
    <property type="match status" value="2"/>
</dbReference>
<dbReference type="Pfam" id="PF00307">
    <property type="entry name" value="CH"/>
    <property type="match status" value="2"/>
</dbReference>
<dbReference type="InterPro" id="IPR001715">
    <property type="entry name" value="CH_dom"/>
</dbReference>
<dbReference type="InterPro" id="IPR036028">
    <property type="entry name" value="SH3-like_dom_sf"/>
</dbReference>
<feature type="coiled-coil region" evidence="12">
    <location>
        <begin position="3206"/>
        <end position="3269"/>
    </location>
</feature>
<dbReference type="Gene3D" id="2.30.29.30">
    <property type="entry name" value="Pleckstrin-homology domain (PH domain)/Phosphotyrosine-binding domain (PTB)"/>
    <property type="match status" value="1"/>
</dbReference>
<dbReference type="InterPro" id="IPR002017">
    <property type="entry name" value="Spectrin_repeat"/>
</dbReference>
<feature type="compositionally biased region" description="Low complexity" evidence="13">
    <location>
        <begin position="1"/>
        <end position="23"/>
    </location>
</feature>
<dbReference type="InterPro" id="IPR041681">
    <property type="entry name" value="PH_9"/>
</dbReference>
<dbReference type="WBParaSite" id="Gr19_v10_g17456.t1">
    <property type="protein sequence ID" value="Gr19_v10_g17456.t1"/>
    <property type="gene ID" value="Gr19_v10_g17456"/>
</dbReference>
<dbReference type="GO" id="GO:0005085">
    <property type="term" value="F:guanyl-nucleotide exchange factor activity"/>
    <property type="evidence" value="ECO:0007669"/>
    <property type="project" value="UniProtKB-KW"/>
</dbReference>
<evidence type="ECO:0000256" key="12">
    <source>
        <dbReference type="SAM" id="Coils"/>
    </source>
</evidence>
<dbReference type="Gene3D" id="1.20.58.60">
    <property type="match status" value="20"/>
</dbReference>
<feature type="region of interest" description="Disordered" evidence="13">
    <location>
        <begin position="3974"/>
        <end position="4020"/>
    </location>
</feature>
<feature type="compositionally biased region" description="Basic and acidic residues" evidence="13">
    <location>
        <begin position="3934"/>
        <end position="3947"/>
    </location>
</feature>
<dbReference type="PROSITE" id="PS00019">
    <property type="entry name" value="ACTININ_1"/>
    <property type="match status" value="1"/>
</dbReference>
<evidence type="ECO:0000256" key="1">
    <source>
        <dbReference type="ARBA" id="ARBA00004496"/>
    </source>
</evidence>
<keyword evidence="4" id="KW-0117">Actin capping</keyword>
<feature type="region of interest" description="Disordered" evidence="13">
    <location>
        <begin position="3922"/>
        <end position="3947"/>
    </location>
</feature>
<evidence type="ECO:0000259" key="16">
    <source>
        <dbReference type="PROSITE" id="PS50021"/>
    </source>
</evidence>
<keyword evidence="5" id="KW-0963">Cytoplasm</keyword>
<feature type="compositionally biased region" description="Polar residues" evidence="13">
    <location>
        <begin position="3687"/>
        <end position="3703"/>
    </location>
</feature>
<dbReference type="Gene3D" id="2.30.30.40">
    <property type="entry name" value="SH3 Domains"/>
    <property type="match status" value="1"/>
</dbReference>
<feature type="compositionally biased region" description="Low complexity" evidence="13">
    <location>
        <begin position="32"/>
        <end position="41"/>
    </location>
</feature>
<reference evidence="18" key="1">
    <citation type="submission" date="2022-11" db="UniProtKB">
        <authorList>
            <consortium name="WormBaseParasite"/>
        </authorList>
    </citation>
    <scope>IDENTIFICATION</scope>
</reference>
<dbReference type="InterPro" id="IPR001589">
    <property type="entry name" value="Actinin_actin-bd_CS"/>
</dbReference>
<evidence type="ECO:0000256" key="2">
    <source>
        <dbReference type="ARBA" id="ARBA00006826"/>
    </source>
</evidence>
<feature type="domain" description="Calponin-homology (CH)" evidence="16">
    <location>
        <begin position="213"/>
        <end position="318"/>
    </location>
</feature>
<keyword evidence="7" id="KW-0344">Guanine-nucleotide releasing factor</keyword>
<keyword evidence="9" id="KW-0677">Repeat</keyword>
<protein>
    <submittedName>
        <fullName evidence="18">Uncharacterized protein</fullName>
    </submittedName>
</protein>
<dbReference type="CDD" id="cd10571">
    <property type="entry name" value="PH_beta_spectrin"/>
    <property type="match status" value="1"/>
</dbReference>
<feature type="coiled-coil region" evidence="12">
    <location>
        <begin position="2249"/>
        <end position="2302"/>
    </location>
</feature>
<evidence type="ECO:0000256" key="10">
    <source>
        <dbReference type="ARBA" id="ARBA00023203"/>
    </source>
</evidence>
<keyword evidence="12" id="KW-0175">Coiled coil</keyword>
<dbReference type="InterPro" id="IPR001849">
    <property type="entry name" value="PH_domain"/>
</dbReference>
<comment type="similarity">
    <text evidence="2">Belongs to the spectrin family.</text>
</comment>
<dbReference type="SMART" id="SM00150">
    <property type="entry name" value="SPEC"/>
    <property type="match status" value="30"/>
</dbReference>
<feature type="coiled-coil region" evidence="12">
    <location>
        <begin position="2595"/>
        <end position="2660"/>
    </location>
</feature>
<dbReference type="SMART" id="SM00233">
    <property type="entry name" value="PH"/>
    <property type="match status" value="1"/>
</dbReference>
<dbReference type="PROSITE" id="PS50003">
    <property type="entry name" value="PH_DOMAIN"/>
    <property type="match status" value="1"/>
</dbReference>
<feature type="coiled-coil region" evidence="12">
    <location>
        <begin position="1797"/>
        <end position="1824"/>
    </location>
</feature>
<evidence type="ECO:0000259" key="14">
    <source>
        <dbReference type="PROSITE" id="PS50002"/>
    </source>
</evidence>
<evidence type="ECO:0000256" key="6">
    <source>
        <dbReference type="ARBA" id="ARBA00022553"/>
    </source>
</evidence>
<evidence type="ECO:0000256" key="7">
    <source>
        <dbReference type="ARBA" id="ARBA00022658"/>
    </source>
</evidence>
<feature type="coiled-coil region" evidence="12">
    <location>
        <begin position="2336"/>
        <end position="2363"/>
    </location>
</feature>
<dbReference type="InterPro" id="IPR011993">
    <property type="entry name" value="PH-like_dom_sf"/>
</dbReference>
<feature type="domain" description="SH3" evidence="14">
    <location>
        <begin position="870"/>
        <end position="927"/>
    </location>
</feature>
<keyword evidence="6" id="KW-0597">Phosphoprotein</keyword>
<dbReference type="PRINTS" id="PR00683">
    <property type="entry name" value="SPECTRINPH"/>
</dbReference>
<dbReference type="SUPFAM" id="SSF47576">
    <property type="entry name" value="Calponin-homology domain, CH-domain"/>
    <property type="match status" value="1"/>
</dbReference>
<accession>A0A914HIE9</accession>
<dbReference type="PROSITE" id="PS00020">
    <property type="entry name" value="ACTININ_2"/>
    <property type="match status" value="1"/>
</dbReference>
<dbReference type="InterPro" id="IPR036872">
    <property type="entry name" value="CH_dom_sf"/>
</dbReference>
<name>A0A914HIE9_GLORO</name>
<dbReference type="InterPro" id="IPR018159">
    <property type="entry name" value="Spectrin/alpha-actinin"/>
</dbReference>
<feature type="region of interest" description="Disordered" evidence="13">
    <location>
        <begin position="3654"/>
        <end position="3727"/>
    </location>
</feature>
<dbReference type="GO" id="GO:0005874">
    <property type="term" value="C:microtubule"/>
    <property type="evidence" value="ECO:0007669"/>
    <property type="project" value="UniProtKB-KW"/>
</dbReference>
<dbReference type="InterPro" id="IPR001605">
    <property type="entry name" value="PH_dom-spectrin-type"/>
</dbReference>
<feature type="compositionally biased region" description="Low complexity" evidence="13">
    <location>
        <begin position="3660"/>
        <end position="3678"/>
    </location>
</feature>
<dbReference type="CDD" id="cd00176">
    <property type="entry name" value="SPEC"/>
    <property type="match status" value="15"/>
</dbReference>
<dbReference type="SUPFAM" id="SSF46966">
    <property type="entry name" value="Spectrin repeat"/>
    <property type="match status" value="26"/>
</dbReference>
<dbReference type="GO" id="GO:0051693">
    <property type="term" value="P:actin filament capping"/>
    <property type="evidence" value="ECO:0007669"/>
    <property type="project" value="UniProtKB-KW"/>
</dbReference>
<dbReference type="SUPFAM" id="SSF50044">
    <property type="entry name" value="SH3-domain"/>
    <property type="match status" value="1"/>
</dbReference>
<feature type="domain" description="Calponin-homology (CH)" evidence="16">
    <location>
        <begin position="94"/>
        <end position="198"/>
    </location>
</feature>
<organism evidence="17 18">
    <name type="scientific">Globodera rostochiensis</name>
    <name type="common">Golden nematode worm</name>
    <name type="synonym">Heterodera rostochiensis</name>
    <dbReference type="NCBI Taxonomy" id="31243"/>
    <lineage>
        <taxon>Eukaryota</taxon>
        <taxon>Metazoa</taxon>
        <taxon>Ecdysozoa</taxon>
        <taxon>Nematoda</taxon>
        <taxon>Chromadorea</taxon>
        <taxon>Rhabditida</taxon>
        <taxon>Tylenchina</taxon>
        <taxon>Tylenchomorpha</taxon>
        <taxon>Tylenchoidea</taxon>
        <taxon>Heteroderidae</taxon>
        <taxon>Heteroderinae</taxon>
        <taxon>Globodera</taxon>
    </lineage>
</organism>
<evidence type="ECO:0000256" key="8">
    <source>
        <dbReference type="ARBA" id="ARBA00022701"/>
    </source>
</evidence>
<sequence>MASSAFSSSSSSVRSYLNGKGTNNHGGGGNNTNGSENGKNGWVVKDGKDGRNGNGRGGVNNSLSGGTEEGELQLDETLYFEQNRIRQLKDERIHIQKKTFTKWCNTYLNRGRLEISDLFSDFADGILLIKFLEIISGEKLGKPNRGRMRVQKVENLNRCLDFLKYKRIQLENIGAEDITDGNERLILGLIWTIILRFTIENIEIETKESGERKHAKEALLLWCQRKTAGYPNVKVDNFTSSWRSGLAFCALIHAHRPELVNFDVLNPQEAIGNLNLAFDVAEKNLDISPLLDAEDVNVSHPDEKSIITYVSLFYHYFAKQKTELTGARRVAKVVGELVEQDGMQEDYEQMAADLLGWIRQTIRWLSARHFPNNLTDLREELANFNRFRKEEKPPKYREKGELEALFFAIQTKRNASRRKAYAPPEGLLLHIVEGAWSELEKAEHARQGALIEELQRQERLEHRAQLFHKKADVRDAWLREIAIVLGQFECAPNAQSVATGKRLLRNIETEAAPKKERFQMLKELSAELQTERFHGSEEIRQREREIIGRWNAFLMLLGQRETELDRLEELSNLLEGLDTLGDELDGLGTQLKGRETGRHLTEVDELLKAQELAETDLSAKSELLSDLRRKAELSKAQSPHREATLETLQLRLHAVGKQYEQLQADAKERRAALQKAREFFQFVQHFDELSGWLSDRLSACGALLQLRDLSALRDSQRLHKSLEAEMQSHWERTKRLISDGERLAMPREVQWRADTLQRSWQELRATNAALTNWLMEAERLTQFFQDANEADSWLREKAPLARSDDFGRDISSAECLCQRHRQLEKEICSYRSEIVRLEQLAGMADMEFALGTEEEAPQGNGQSEPLEEEVVVSKALVLYPYSGKGIAVQSGEELALIDGSNRDWWRVLTRRGVEGYVPANYCELAPDEEKVTVSQLPPRRPSPKVRADGASALANRQKGLSAEYQRLCSSAEQRGRLLEEALKLFKFFAECQDFEQWARGVCQALQEPVAIEHLVAVQDKFHKVRDEVRGQGAVQLQQLDATADELLEQDHSRSSDIHAAQEAMRQLWNELQNSMLNKQSELERTARLAQLQEECTEMRNWLTEKSVLLQKQPGGCDLRNLQVVQRRFQNLERDLRPLGDRLVGLRRKADEIALEQMEHATEVSARVDELEGMHGRLLSQARRCIEEAEQSQGRELFERTVRELLEWTAKIKDSILLEPLSAGSQAEDVLHRHAKIRDQMQAKEYEFAYAEELGRRLMAKGASKEVGKRLSQLAEAQALLGAEWTKRERECKQLLELQAFLREAERIEALNRGHMAFLELEVAVSSVEGVQNLLKAHTQFEARLSAQEERLLSFAGASDRLIHAGHASAERIRSQRAEARKGFDRVRERATEKRTELQNALAVVGLRRDAEELAAWMGDKRRLLEGSGGAETAVATTANVKGQIMRHAAFVAELAANRAEMARLKRKGDEMVDQGKASSDQTRPILGQLERGWAELEELARRKGELLEQADEQRSLEETIAEANARLTELETRLQEGERGRDLRGVKELMKRKAQTDQDIQVLEVRLGDISSRGRQLRNRNHFATAQLMAQVDALLGRFEALQQPLERRRVELEESLKWHQLAFDADVELQWIAEKLILAESSFLGHSLTEAQNLVKRHEQLSAELDCHHGRVQHLLSAGHHLISIGHICARKIGEKCAELESAWGKLTLAVSLRTQALGEALRREHFLFDTAEAENWLAEKQRQLFMGKENFLAPEGAKKLLAWTGTLQHEMVPWRRAFVQLRHRGAELTKGTKGHDTVMERMELIETQAQSLEEMAREATRGAECVLAVHSFMAEGTELEEWINDRMQIASAEEFGNDLEQCEQLKMKFEEFKQSLRVGAERMAKMEEAAADLLGRADEKLAQNVTETGDKLRTLWAQMGQLTQRRGLMLEGAEQTHRLRREAEVLAERIREKTCGIPTELGRDAKHAYSLMLSNEVFENEVAQLHEQLELLLACRARTANMPNPPVDFSDSLSDSWRSLRDLSLCRSARLLSSYETHKFAAQVRDLLAWTQAAMTEMAADQPVRDLQTAEWMAGEHRRLRAEMDGRETERNELGKVGRMLVQEGHCPEAEVAQRLGQLDDAFRTVQKEWTLREEWLEQTVQWHSMQREANQVLSQIQTRERELDTLAQRGKNVERRRREFGTFMRTMAPLEERVKRLAELARELALRGHMEANECKRLAKKVGVRMDLLRDRMEGVQTALDEGAELEQFEAQLAEMTEWVEEKEKRVKAQTVETGGALLEQKLERLKRQQALQRELDANGARVEVLRACLEKLRGRNDTETAVSRCDELLLRWKQLNEAARKLDAALEEARDLLELEQLADRLCAFVRAKEGMVGAEELGNDLEHCQSLLDRLDEGQGMDEGTVAEANRLGGRLIGRKTAEADHVRKRLAEVNEGWHRLAGRLINYRELLGAALEVHRFNRDVDETNERIGEKAALLGGDDVGKDLAAVERLIRGQDAVERDMSAIHRKLNEHDEQAKQLLGRELPLRDTVLASLRKLELSWDGLAQLAHARRQSLQRSLHYHRFFDAIRRLEHWSAEVRAKMGGETRVRSMEEAERALQRHHERLAEIGAREEEFRALREFGHKLVQDQPELKADVQRAQRRIQALEHQIKQCWEQEQGKLERASRRQKIVAKTAQIEGWAAAKAAFLDGLVAGDSAESVEVALSEHSHFAKTLSAQVEDRLEQLDAAERELSEMRDAEAERVRERVAETREKCRGLPGRTENKFVQLSNARHLAHFLRECAELITWMNAKLQLAYDDAFLDAANLRSKLQKQLTFDEELRANAGRVEQLKERGERVVEEGGEDTDCERVRAQLQEVLAGWTELIQKSADKTARLRKASESHQLGRRMSELEKWLDGTEAQIDSEDHGQDSVTAEALLEAFDTLRAEIGERRKVLEELGQRVTKLDISRDDAELYNRLETLRVRWEALLEPCQIRETNLREVIRFFRWADQADDQLEWLMAKLGPLQSLDYGRSFHAAQSLIQKHQILEKEFVVREPAIVQLVVDGERMLREQGDDAKGELADRLARLQDSAASFHELASRRTQRLAEALQSQEFYAEAVEAEHWMRERLPILSSTVQPDLANTAELQLRRIGALEQEIDTFGDQLKRLGEKCEKMVLADHFDVVSLQSRQNHLRNLFNQLSDQCHQRKTQIGDSLRYFQFMHKADELIDWLQKRLALAEREDYGADLDECESLIEQFDQVVRELAGAGERVANIQRQKEELLRARHPNGGSIGAKGQDVQLLWREVNEMTNERQQALVDGKNIHLFDQKADELLERLAEKEAYLVAQANEELAGVELKEVQGQWQRHEDFVNSLNVLEAQVELLCTEADRIVQAFPRTAEHLEVRRGELVEQLKDVREVTDRLSDRIEQAQKNYAYFQEFRGLMAWSRQMYATITGELLPRDPVGCEALLARHAEYRREFETKEADKANFVRRGVEMLGAGNSLGAEIRSRLDTLEATFGHLAQTWTKRQKVYEENADVQRWMANANELERWLSEREQQFLREDWRSGAVDSVEGVEHQIRHFDDFLVTLEAQQSQFEALKRITKVEEAFERMREEEGQRRRVENAAGPPQQSRRDTQQIRTLEKKKILQEKRQERERRKTQEITVLGRAAKELSQQQQQRTVSATTSASATTPQELPPASFSATLPRTRPRASSDQPLASAAATTVSVSSTSSVTSSSNRLSLEIGHPTALAQEESSTVPRRVPTFTTRRTQSIRRNSRHWDDLRSIDVHGYIDRKQELQIGGKRATFRSWKNYYTILCGQLICFFKDEQHFLENMAAAAPLAIYGSVCTLYPEYVKKRNVFKMNTADGAEFLFAVENSQSKMLEWVERINFRSRLAPADQLLSFCPARPTTSEPMGPPPSHDALDSLAIRSLTMGGQQWRGQTTGKTAERAERSATVDSRRVARETLNGADSAGDGLELAGRVNAARPVDGGDAAHQQNGHHQPPPDAESIRSIGRKRSAFSFLKRSSAGRKE</sequence>
<evidence type="ECO:0000256" key="5">
    <source>
        <dbReference type="ARBA" id="ARBA00022490"/>
    </source>
</evidence>
<dbReference type="PROSITE" id="PS50002">
    <property type="entry name" value="SH3"/>
    <property type="match status" value="1"/>
</dbReference>
<evidence type="ECO:0000256" key="4">
    <source>
        <dbReference type="ARBA" id="ARBA00022467"/>
    </source>
</evidence>
<dbReference type="Proteomes" id="UP000887572">
    <property type="component" value="Unplaced"/>
</dbReference>
<keyword evidence="17" id="KW-1185">Reference proteome</keyword>
<feature type="coiled-coil region" evidence="12">
    <location>
        <begin position="2715"/>
        <end position="2749"/>
    </location>
</feature>
<dbReference type="FunFam" id="2.30.29.30:FF:000024">
    <property type="entry name" value="Spectrin beta chain"/>
    <property type="match status" value="1"/>
</dbReference>
<dbReference type="GO" id="GO:0003779">
    <property type="term" value="F:actin binding"/>
    <property type="evidence" value="ECO:0007669"/>
    <property type="project" value="UniProtKB-KW"/>
</dbReference>
<comment type="subcellular location">
    <subcellularLocation>
        <location evidence="1">Cytoplasm</location>
    </subcellularLocation>
</comment>
<proteinExistence type="inferred from homology"/>
<evidence type="ECO:0000259" key="15">
    <source>
        <dbReference type="PROSITE" id="PS50003"/>
    </source>
</evidence>
<dbReference type="SMART" id="SM00326">
    <property type="entry name" value="SH3"/>
    <property type="match status" value="1"/>
</dbReference>
<dbReference type="PROSITE" id="PS50021">
    <property type="entry name" value="CH"/>
    <property type="match status" value="2"/>
</dbReference>
<dbReference type="CDD" id="cd21193">
    <property type="entry name" value="CH_beta_spectrin_rpt1"/>
    <property type="match status" value="1"/>
</dbReference>
<evidence type="ECO:0000256" key="13">
    <source>
        <dbReference type="SAM" id="MobiDB-lite"/>
    </source>
</evidence>
<evidence type="ECO:0000313" key="18">
    <source>
        <dbReference type="WBParaSite" id="Gr19_v10_g17456.t1"/>
    </source>
</evidence>
<dbReference type="SMART" id="SM00033">
    <property type="entry name" value="CH"/>
    <property type="match status" value="2"/>
</dbReference>
<feature type="compositionally biased region" description="Basic and acidic residues" evidence="13">
    <location>
        <begin position="3598"/>
        <end position="3609"/>
    </location>
</feature>
<feature type="compositionally biased region" description="Polar residues" evidence="13">
    <location>
        <begin position="3922"/>
        <end position="3933"/>
    </location>
</feature>
<keyword evidence="10" id="KW-0009">Actin-binding</keyword>
<dbReference type="PANTHER" id="PTHR11915">
    <property type="entry name" value="SPECTRIN/FILAMIN RELATED CYTOSKELETAL PROTEIN"/>
    <property type="match status" value="1"/>
</dbReference>
<dbReference type="FunFam" id="1.10.418.10:FF:000001">
    <property type="entry name" value="Actinin alpha 1"/>
    <property type="match status" value="1"/>
</dbReference>
<feature type="compositionally biased region" description="Basic and acidic residues" evidence="13">
    <location>
        <begin position="3618"/>
        <end position="3628"/>
    </location>
</feature>
<feature type="coiled-coil region" evidence="12">
    <location>
        <begin position="1496"/>
        <end position="1566"/>
    </location>
</feature>
<evidence type="ECO:0000256" key="9">
    <source>
        <dbReference type="ARBA" id="ARBA00022737"/>
    </source>
</evidence>